<evidence type="ECO:0000259" key="3">
    <source>
        <dbReference type="Pfam" id="PF05175"/>
    </source>
</evidence>
<dbReference type="Pfam" id="PF05175">
    <property type="entry name" value="MTS"/>
    <property type="match status" value="1"/>
</dbReference>
<organism evidence="4 5">
    <name type="scientific">Candidatus Woesebacteria bacterium RBG_16_34_12</name>
    <dbReference type="NCBI Taxonomy" id="1802480"/>
    <lineage>
        <taxon>Bacteria</taxon>
        <taxon>Candidatus Woeseibacteriota</taxon>
    </lineage>
</organism>
<dbReference type="AlphaFoldDB" id="A0A1F7XAM9"/>
<dbReference type="PANTHER" id="PTHR47816">
    <property type="entry name" value="RIBOSOMAL RNA SMALL SUBUNIT METHYLTRANSFERASE C"/>
    <property type="match status" value="1"/>
</dbReference>
<sequence>MAMNDTDPYYKKQIPLNYQGKNLVFRTSQVLFSSHDIDVGTKHLLRTLTLENSYEFKKALDLGCGYGPIGIALKSISPDSFVHMVDRDALALDYSQQNMQLNNLNDIKIYGSLGYDNIVDTDFDLIVSNIPAKVGEPVLEHMLLDAGYFLKTKGKVAVVVIEAICDYISGVLNNSSINILFSKKWPGHTVFIYEFTGSFGTKKTRHSDFQLGIYDRGEKTISFNNQKTYIRTAFGIPEYDTLSFETELIIKYLKVLENRLVKKAIVFNPSQGYIPVVLSKSTKIDQISIIDRNLESLMVTKRNLVLNNFSENKISVLHQIGLRQNNSQKVDLVLGTLSEDDNPETHRMLIKQADYELILGGLMIISSGSTAITRIEGFLRSENSFHIQKRERSKRKSILVLEKKYS</sequence>
<feature type="domain" description="Methyltransferase small" evidence="3">
    <location>
        <begin position="23"/>
        <end position="161"/>
    </location>
</feature>
<dbReference type="CDD" id="cd02440">
    <property type="entry name" value="AdoMet_MTases"/>
    <property type="match status" value="1"/>
</dbReference>
<dbReference type="SUPFAM" id="SSF53335">
    <property type="entry name" value="S-adenosyl-L-methionine-dependent methyltransferases"/>
    <property type="match status" value="1"/>
</dbReference>
<dbReference type="Proteomes" id="UP000177053">
    <property type="component" value="Unassembled WGS sequence"/>
</dbReference>
<dbReference type="PANTHER" id="PTHR47816:SF4">
    <property type="entry name" value="RIBOSOMAL RNA SMALL SUBUNIT METHYLTRANSFERASE C"/>
    <property type="match status" value="1"/>
</dbReference>
<dbReference type="InterPro" id="IPR007848">
    <property type="entry name" value="Small_mtfrase_dom"/>
</dbReference>
<protein>
    <recommendedName>
        <fullName evidence="3">Methyltransferase small domain-containing protein</fullName>
    </recommendedName>
</protein>
<keyword evidence="1" id="KW-0489">Methyltransferase</keyword>
<proteinExistence type="predicted"/>
<accession>A0A1F7XAM9</accession>
<name>A0A1F7XAM9_9BACT</name>
<evidence type="ECO:0000256" key="2">
    <source>
        <dbReference type="ARBA" id="ARBA00022679"/>
    </source>
</evidence>
<dbReference type="GO" id="GO:0032259">
    <property type="term" value="P:methylation"/>
    <property type="evidence" value="ECO:0007669"/>
    <property type="project" value="UniProtKB-KW"/>
</dbReference>
<comment type="caution">
    <text evidence="4">The sequence shown here is derived from an EMBL/GenBank/DDBJ whole genome shotgun (WGS) entry which is preliminary data.</text>
</comment>
<evidence type="ECO:0000313" key="5">
    <source>
        <dbReference type="Proteomes" id="UP000177053"/>
    </source>
</evidence>
<evidence type="ECO:0000256" key="1">
    <source>
        <dbReference type="ARBA" id="ARBA00022603"/>
    </source>
</evidence>
<reference evidence="4 5" key="1">
    <citation type="journal article" date="2016" name="Nat. Commun.">
        <title>Thousands of microbial genomes shed light on interconnected biogeochemical processes in an aquifer system.</title>
        <authorList>
            <person name="Anantharaman K."/>
            <person name="Brown C.T."/>
            <person name="Hug L.A."/>
            <person name="Sharon I."/>
            <person name="Castelle C.J."/>
            <person name="Probst A.J."/>
            <person name="Thomas B.C."/>
            <person name="Singh A."/>
            <person name="Wilkins M.J."/>
            <person name="Karaoz U."/>
            <person name="Brodie E.L."/>
            <person name="Williams K.H."/>
            <person name="Hubbard S.S."/>
            <person name="Banfield J.F."/>
        </authorList>
    </citation>
    <scope>NUCLEOTIDE SEQUENCE [LARGE SCALE GENOMIC DNA]</scope>
</reference>
<dbReference type="EMBL" id="MGFS01000003">
    <property type="protein sequence ID" value="OGM12086.1"/>
    <property type="molecule type" value="Genomic_DNA"/>
</dbReference>
<keyword evidence="2" id="KW-0808">Transferase</keyword>
<dbReference type="InterPro" id="IPR046977">
    <property type="entry name" value="RsmC/RlmG"/>
</dbReference>
<dbReference type="Gene3D" id="3.40.50.150">
    <property type="entry name" value="Vaccinia Virus protein VP39"/>
    <property type="match status" value="2"/>
</dbReference>
<evidence type="ECO:0000313" key="4">
    <source>
        <dbReference type="EMBL" id="OGM12086.1"/>
    </source>
</evidence>
<dbReference type="GO" id="GO:0008757">
    <property type="term" value="F:S-adenosylmethionine-dependent methyltransferase activity"/>
    <property type="evidence" value="ECO:0007669"/>
    <property type="project" value="InterPro"/>
</dbReference>
<dbReference type="InterPro" id="IPR029063">
    <property type="entry name" value="SAM-dependent_MTases_sf"/>
</dbReference>
<gene>
    <name evidence="4" type="ORF">A2Z22_03270</name>
</gene>